<comment type="subcellular location">
    <subcellularLocation>
        <location evidence="1 6">Cell membrane</location>
        <topology evidence="1 6">Multi-pass membrane protein</topology>
    </subcellularLocation>
</comment>
<proteinExistence type="inferred from homology"/>
<evidence type="ECO:0000313" key="8">
    <source>
        <dbReference type="EMBL" id="PMC51651.1"/>
    </source>
</evidence>
<keyword evidence="6" id="KW-0813">Transport</keyword>
<evidence type="ECO:0000256" key="3">
    <source>
        <dbReference type="ARBA" id="ARBA00022692"/>
    </source>
</evidence>
<dbReference type="STRING" id="84135.GCA_001052115_00686"/>
<dbReference type="InterPro" id="IPR003838">
    <property type="entry name" value="ABC3_permease_C"/>
</dbReference>
<evidence type="ECO:0000256" key="6">
    <source>
        <dbReference type="PIRNR" id="PIRNR018968"/>
    </source>
</evidence>
<evidence type="ECO:0000313" key="9">
    <source>
        <dbReference type="Proteomes" id="UP000235670"/>
    </source>
</evidence>
<name>A0A2N6SCL0_9BACL</name>
<feature type="domain" description="ABC3 transporter permease C-terminal" evidence="7">
    <location>
        <begin position="63"/>
        <end position="182"/>
    </location>
</feature>
<dbReference type="GO" id="GO:0005886">
    <property type="term" value="C:plasma membrane"/>
    <property type="evidence" value="ECO:0007669"/>
    <property type="project" value="UniProtKB-SubCell"/>
</dbReference>
<organism evidence="8 9">
    <name type="scientific">Gemella sanguinis</name>
    <dbReference type="NCBI Taxonomy" id="84135"/>
    <lineage>
        <taxon>Bacteria</taxon>
        <taxon>Bacillati</taxon>
        <taxon>Bacillota</taxon>
        <taxon>Bacilli</taxon>
        <taxon>Bacillales</taxon>
        <taxon>Gemellaceae</taxon>
        <taxon>Gemella</taxon>
    </lineage>
</organism>
<sequence length="662" mass="74646">MNLFYSKFAFNNLLKNKRFLVPYVLSAIFTIICFYILSSLTYGGNLDKLPQGGAAVTKVLGFGVIVIGIFSVIFLFYTYSFLIKRRVKEFGLYSVLGMTKKQIARILVLETVYIAVITLGLGLVLGIVLDKLALLALLKLFTTGVSFGFVITPKAIVVTALLFGGVYFLLLIYTIIKISRLKIVALLKEGSKGEKEPKARWLLAIIGLGLIGYGYYTAQTVTNPIKAVTVFFFAVIAVIIGTYFIFVAVSITVLKIMKNNKGFYYKPKNFISVSGLLYRMKRNAVGLANICILATMILVTMGTTSALYAGAESSFEKRYPRDIAIMAYNQSDKESANLKADIERIVKENNTEIKDLITYNQLNIAGTVEGSNFSLQRDFGVGSVDKVKFMTVLTIDDYNKVAKTNKTLNSDEILLYVDKKGTYDYNQLNINGDNLKVKEKLSSFPGEIGEQTAKITDVYYVVVKDKEQLNKISKKAGEAFNRNNMDDMKPNYITFDLKDKSKEQVIVNKLKNSENSDRVIIERKSESKVEFIGFFASFLFIGIFISMVFVVSQVVIMYYKQISEGYEDKDKFEIMRKVGLTDKQIKQSIRAQVLLIFFAPLVVATIHTIVAYPFIEKILKLFLLSETRSFLIAMFATISIFALFYLVVYTITSKTYYRIIKE</sequence>
<dbReference type="EMBL" id="PNGT01000013">
    <property type="protein sequence ID" value="PMC51651.1"/>
    <property type="molecule type" value="Genomic_DNA"/>
</dbReference>
<evidence type="ECO:0000259" key="7">
    <source>
        <dbReference type="Pfam" id="PF02687"/>
    </source>
</evidence>
<dbReference type="PIRSF" id="PIRSF018968">
    <property type="entry name" value="ABC_permease_BceB"/>
    <property type="match status" value="1"/>
</dbReference>
<gene>
    <name evidence="8" type="ORF">CJ218_08710</name>
</gene>
<feature type="transmembrane region" description="Helical" evidence="6">
    <location>
        <begin position="60"/>
        <end position="82"/>
    </location>
</feature>
<feature type="transmembrane region" description="Helical" evidence="6">
    <location>
        <begin position="531"/>
        <end position="559"/>
    </location>
</feature>
<dbReference type="Proteomes" id="UP000235670">
    <property type="component" value="Unassembled WGS sequence"/>
</dbReference>
<feature type="transmembrane region" description="Helical" evidence="6">
    <location>
        <begin position="103"/>
        <end position="129"/>
    </location>
</feature>
<feature type="transmembrane region" description="Helical" evidence="6">
    <location>
        <begin position="155"/>
        <end position="178"/>
    </location>
</feature>
<keyword evidence="5 6" id="KW-0472">Membrane</keyword>
<evidence type="ECO:0000256" key="5">
    <source>
        <dbReference type="ARBA" id="ARBA00023136"/>
    </source>
</evidence>
<dbReference type="OrthoDB" id="1705903at2"/>
<dbReference type="GO" id="GO:0055085">
    <property type="term" value="P:transmembrane transport"/>
    <property type="evidence" value="ECO:0007669"/>
    <property type="project" value="UniProtKB-UniRule"/>
</dbReference>
<comment type="caution">
    <text evidence="8">The sequence shown here is derived from an EMBL/GenBank/DDBJ whole genome shotgun (WGS) entry which is preliminary data.</text>
</comment>
<feature type="transmembrane region" description="Helical" evidence="6">
    <location>
        <begin position="199"/>
        <end position="218"/>
    </location>
</feature>
<keyword evidence="4 6" id="KW-1133">Transmembrane helix</keyword>
<feature type="transmembrane region" description="Helical" evidence="6">
    <location>
        <begin position="630"/>
        <end position="651"/>
    </location>
</feature>
<keyword evidence="2 6" id="KW-1003">Cell membrane</keyword>
<dbReference type="RefSeq" id="WP_102190299.1">
    <property type="nucleotide sequence ID" value="NZ_PNGT01000013.1"/>
</dbReference>
<dbReference type="PANTHER" id="PTHR46795:SF3">
    <property type="entry name" value="ABC TRANSPORTER PERMEASE"/>
    <property type="match status" value="1"/>
</dbReference>
<evidence type="ECO:0000256" key="2">
    <source>
        <dbReference type="ARBA" id="ARBA00022475"/>
    </source>
</evidence>
<dbReference type="Pfam" id="PF02687">
    <property type="entry name" value="FtsX"/>
    <property type="match status" value="1"/>
</dbReference>
<accession>A0A2N6SCL0</accession>
<keyword evidence="3 6" id="KW-0812">Transmembrane</keyword>
<dbReference type="InterPro" id="IPR052536">
    <property type="entry name" value="ABC-4_Integral_Memb_Prot"/>
</dbReference>
<evidence type="ECO:0000256" key="1">
    <source>
        <dbReference type="ARBA" id="ARBA00004651"/>
    </source>
</evidence>
<dbReference type="PANTHER" id="PTHR46795">
    <property type="entry name" value="ABC TRANSPORTER PERMEASE-RELATED-RELATED"/>
    <property type="match status" value="1"/>
</dbReference>
<dbReference type="InterPro" id="IPR027022">
    <property type="entry name" value="ABC_permease_BceB-typ"/>
</dbReference>
<protein>
    <submittedName>
        <fullName evidence="8">ABC transporter permease</fullName>
    </submittedName>
</protein>
<feature type="transmembrane region" description="Helical" evidence="6">
    <location>
        <begin position="287"/>
        <end position="311"/>
    </location>
</feature>
<comment type="similarity">
    <text evidence="6">Belongs to the ABC-4 integral membrane protein family.</text>
</comment>
<feature type="transmembrane region" description="Helical" evidence="6">
    <location>
        <begin position="593"/>
        <end position="615"/>
    </location>
</feature>
<feature type="transmembrane region" description="Helical" evidence="6">
    <location>
        <begin position="20"/>
        <end position="40"/>
    </location>
</feature>
<feature type="transmembrane region" description="Helical" evidence="6">
    <location>
        <begin position="230"/>
        <end position="254"/>
    </location>
</feature>
<dbReference type="AlphaFoldDB" id="A0A2N6SCL0"/>
<reference evidence="8 9" key="1">
    <citation type="submission" date="2017-09" db="EMBL/GenBank/DDBJ databases">
        <title>Bacterial strain isolated from the female urinary microbiota.</title>
        <authorList>
            <person name="Thomas-White K."/>
            <person name="Kumar N."/>
            <person name="Forster S."/>
            <person name="Putonti C."/>
            <person name="Lawley T."/>
            <person name="Wolfe A.J."/>
        </authorList>
    </citation>
    <scope>NUCLEOTIDE SEQUENCE [LARGE SCALE GENOMIC DNA]</scope>
    <source>
        <strain evidence="8 9">UMB0186</strain>
    </source>
</reference>
<evidence type="ECO:0000256" key="4">
    <source>
        <dbReference type="ARBA" id="ARBA00022989"/>
    </source>
</evidence>